<proteinExistence type="inferred from homology"/>
<comment type="catalytic activity">
    <reaction evidence="6">
        <text>hydrogencarbonate + H(+) = CO2 + H2O</text>
        <dbReference type="Rhea" id="RHEA:10748"/>
        <dbReference type="ChEBI" id="CHEBI:15377"/>
        <dbReference type="ChEBI" id="CHEBI:15378"/>
        <dbReference type="ChEBI" id="CHEBI:16526"/>
        <dbReference type="ChEBI" id="CHEBI:17544"/>
        <dbReference type="EC" id="4.2.1.1"/>
    </reaction>
</comment>
<reference evidence="8 9" key="1">
    <citation type="submission" date="2024-04" db="EMBL/GenBank/DDBJ databases">
        <title>Okeanomitos corallinicola gen. &amp; sp. nov. (Nostocales, Cyanobacteria), a new toxic marine heterocyst-forming cyanobacterium from a coral reef.</title>
        <authorList>
            <person name="Li H."/>
            <person name="Li R."/>
            <person name="Kang J."/>
            <person name="Hii K.S."/>
            <person name="Mohamed H.F."/>
            <person name="Xu X."/>
            <person name="Luo Z."/>
        </authorList>
    </citation>
    <scope>NUCLEOTIDE SEQUENCE [LARGE SCALE GENOMIC DNA]</scope>
    <source>
        <strain evidence="8 9">TIOX110</strain>
    </source>
</reference>
<sequence length="257" mass="29173">MKLNLIIKKTSYLNLLVIVALFTIPITVFPTQALAQINIPNWSYSGDTNPNQWGKISSEFSLCEVGKNQSPINIENVQERKSIDLDFNYRPTPLSITDTGYNVQVNYQPGNKIKINNHEYELLQFHFHTPSEHTINSQPSVMEIHLLHRNSQGELAVLGVMIEPGKSNSLIDDIILYQVGKNEYATINAADLLPNNKNYFSYNGSLTTPPCSENVKWIIFVEPIQASKNQILAVQALYETNARPVQPRNDRIIQLHR</sequence>
<evidence type="ECO:0000256" key="3">
    <source>
        <dbReference type="ARBA" id="ARBA00022723"/>
    </source>
</evidence>
<name>A0ABZ2UT94_9CYAN</name>
<dbReference type="SMART" id="SM01057">
    <property type="entry name" value="Carb_anhydrase"/>
    <property type="match status" value="1"/>
</dbReference>
<feature type="domain" description="Alpha-carbonic anhydrase" evidence="7">
    <location>
        <begin position="40"/>
        <end position="257"/>
    </location>
</feature>
<keyword evidence="5" id="KW-0456">Lyase</keyword>
<keyword evidence="3" id="KW-0479">Metal-binding</keyword>
<gene>
    <name evidence="8" type="ORF">WJM97_14685</name>
</gene>
<organism evidence="8 9">
    <name type="scientific">Okeanomitos corallinicola TIOX110</name>
    <dbReference type="NCBI Taxonomy" id="3133117"/>
    <lineage>
        <taxon>Bacteria</taxon>
        <taxon>Bacillati</taxon>
        <taxon>Cyanobacteriota</taxon>
        <taxon>Cyanophyceae</taxon>
        <taxon>Nostocales</taxon>
        <taxon>Aphanizomenonaceae</taxon>
        <taxon>Okeanomitos</taxon>
    </lineage>
</organism>
<dbReference type="EMBL" id="CP150886">
    <property type="protein sequence ID" value="WZB86638.1"/>
    <property type="molecule type" value="Genomic_DNA"/>
</dbReference>
<dbReference type="PROSITE" id="PS51144">
    <property type="entry name" value="ALPHA_CA_2"/>
    <property type="match status" value="1"/>
</dbReference>
<dbReference type="PANTHER" id="PTHR18952">
    <property type="entry name" value="CARBONIC ANHYDRASE"/>
    <property type="match status" value="1"/>
</dbReference>
<accession>A0ABZ2UT94</accession>
<dbReference type="InterPro" id="IPR023561">
    <property type="entry name" value="Carbonic_anhydrase_a-class"/>
</dbReference>
<dbReference type="InterPro" id="IPR036398">
    <property type="entry name" value="CA_dom_sf"/>
</dbReference>
<evidence type="ECO:0000256" key="1">
    <source>
        <dbReference type="ARBA" id="ARBA00010718"/>
    </source>
</evidence>
<keyword evidence="4" id="KW-0862">Zinc</keyword>
<dbReference type="InterPro" id="IPR041891">
    <property type="entry name" value="Alpha_CA_prokaryot-like"/>
</dbReference>
<dbReference type="InterPro" id="IPR001148">
    <property type="entry name" value="CA_dom"/>
</dbReference>
<evidence type="ECO:0000313" key="8">
    <source>
        <dbReference type="EMBL" id="WZB86638.1"/>
    </source>
</evidence>
<evidence type="ECO:0000256" key="6">
    <source>
        <dbReference type="ARBA" id="ARBA00048348"/>
    </source>
</evidence>
<evidence type="ECO:0000256" key="5">
    <source>
        <dbReference type="ARBA" id="ARBA00023239"/>
    </source>
</evidence>
<evidence type="ECO:0000313" key="9">
    <source>
        <dbReference type="Proteomes" id="UP001483337"/>
    </source>
</evidence>
<keyword evidence="9" id="KW-1185">Reference proteome</keyword>
<evidence type="ECO:0000259" key="7">
    <source>
        <dbReference type="PROSITE" id="PS51144"/>
    </source>
</evidence>
<protein>
    <recommendedName>
        <fullName evidence="2">carbonic anhydrase</fullName>
        <ecNumber evidence="2">4.2.1.1</ecNumber>
    </recommendedName>
</protein>
<dbReference type="Gene3D" id="3.10.200.10">
    <property type="entry name" value="Alpha carbonic anhydrase"/>
    <property type="match status" value="1"/>
</dbReference>
<dbReference type="Proteomes" id="UP001483337">
    <property type="component" value="Chromosome"/>
</dbReference>
<dbReference type="Pfam" id="PF00194">
    <property type="entry name" value="Carb_anhydrase"/>
    <property type="match status" value="1"/>
</dbReference>
<comment type="similarity">
    <text evidence="1">Belongs to the alpha-carbonic anhydrase family.</text>
</comment>
<dbReference type="PANTHER" id="PTHR18952:SF265">
    <property type="entry name" value="CARBONIC ANHYDRASE"/>
    <property type="match status" value="1"/>
</dbReference>
<dbReference type="EC" id="4.2.1.1" evidence="2"/>
<dbReference type="RefSeq" id="WP_353929552.1">
    <property type="nucleotide sequence ID" value="NZ_CP150886.1"/>
</dbReference>
<dbReference type="CDD" id="cd03124">
    <property type="entry name" value="alpha_CA_prokaryotic_like"/>
    <property type="match status" value="1"/>
</dbReference>
<evidence type="ECO:0000256" key="4">
    <source>
        <dbReference type="ARBA" id="ARBA00022833"/>
    </source>
</evidence>
<dbReference type="SUPFAM" id="SSF51069">
    <property type="entry name" value="Carbonic anhydrase"/>
    <property type="match status" value="1"/>
</dbReference>
<evidence type="ECO:0000256" key="2">
    <source>
        <dbReference type="ARBA" id="ARBA00012925"/>
    </source>
</evidence>